<dbReference type="EMBL" id="LJRO01000157">
    <property type="protein sequence ID" value="KPZ02486.1"/>
    <property type="molecule type" value="Genomic_DNA"/>
</dbReference>
<evidence type="ECO:0000313" key="1">
    <source>
        <dbReference type="EMBL" id="KPZ02486.1"/>
    </source>
</evidence>
<protein>
    <submittedName>
        <fullName evidence="1">Uncharacterized protein</fullName>
    </submittedName>
</protein>
<dbReference type="Proteomes" id="UP000050523">
    <property type="component" value="Unassembled WGS sequence"/>
</dbReference>
<reference evidence="1 2" key="1">
    <citation type="submission" date="2015-09" db="EMBL/GenBank/DDBJ databases">
        <title>Genome announcement of multiple Pseudomonas syringae strains.</title>
        <authorList>
            <person name="Thakur S."/>
            <person name="Wang P.W."/>
            <person name="Gong Y."/>
            <person name="Weir B.S."/>
            <person name="Guttman D.S."/>
        </authorList>
    </citation>
    <scope>NUCLEOTIDE SEQUENCE [LARGE SCALE GENOMIC DNA]</scope>
    <source>
        <strain evidence="1 2">ICMP9151</strain>
    </source>
</reference>
<comment type="caution">
    <text evidence="1">The sequence shown here is derived from an EMBL/GenBank/DDBJ whole genome shotgun (WGS) entry which is preliminary data.</text>
</comment>
<evidence type="ECO:0000313" key="2">
    <source>
        <dbReference type="Proteomes" id="UP000050523"/>
    </source>
</evidence>
<name>A0AA40TVD0_9PSED</name>
<gene>
    <name evidence="1" type="ORF">ALO43_101244</name>
</gene>
<sequence length="194" mass="22024">MVLLQRSQTKTFATTELRAIKVATLLSTQTYYGKQLKNALISAIGHEYSGATLIIFIFLHYISTGAWTASEWWEKGLATKENQIIISPNKCYRIESYTPAWLLPTWLHPWGTPDKVEKPQWFVQWIAPGFDRLYDHRTNAFLGESEVYDFGRTGGGGTFWGDRLRPGVYEGMIYIGPNAPDCIGDLPTQLTPEE</sequence>
<accession>A0AA40TVD0</accession>
<organism evidence="1 2">
    <name type="scientific">Pseudomonas tremae</name>
    <dbReference type="NCBI Taxonomy" id="200454"/>
    <lineage>
        <taxon>Bacteria</taxon>
        <taxon>Pseudomonadati</taxon>
        <taxon>Pseudomonadota</taxon>
        <taxon>Gammaproteobacteria</taxon>
        <taxon>Pseudomonadales</taxon>
        <taxon>Pseudomonadaceae</taxon>
        <taxon>Pseudomonas</taxon>
    </lineage>
</organism>
<proteinExistence type="predicted"/>
<dbReference type="AlphaFoldDB" id="A0AA40TVD0"/>